<name>A0A7J0CBW1_9ACTN</name>
<dbReference type="EMBL" id="BLWC01000001">
    <property type="protein sequence ID" value="GFM99991.1"/>
    <property type="molecule type" value="Genomic_DNA"/>
</dbReference>
<protein>
    <submittedName>
        <fullName evidence="1">Uncharacterized protein</fullName>
    </submittedName>
</protein>
<accession>A0A7J0CBW1</accession>
<sequence>MHHGRLPKLFGGVRFCPRRAGPAKRGKVVFLEDREAEEVHGPARRGDSFGNTKVRSLYFQIVTAKPADHPAVQGADGSCKGVPSLLRGAFIAVRAMAVTARIVAWAACAWNRVPAHRSGRHPPDAGNPHHR</sequence>
<comment type="caution">
    <text evidence="1">The sequence shown here is derived from an EMBL/GenBank/DDBJ whole genome shotgun (WGS) entry which is preliminary data.</text>
</comment>
<reference evidence="1 2" key="1">
    <citation type="submission" date="2020-05" db="EMBL/GenBank/DDBJ databases">
        <title>Whole genome shotgun sequence of Streptomyces fulvorobeus NBRC 15897.</title>
        <authorList>
            <person name="Komaki H."/>
            <person name="Tamura T."/>
        </authorList>
    </citation>
    <scope>NUCLEOTIDE SEQUENCE [LARGE SCALE GENOMIC DNA]</scope>
    <source>
        <strain evidence="1 2">NBRC 15897</strain>
    </source>
</reference>
<dbReference type="Proteomes" id="UP000498980">
    <property type="component" value="Unassembled WGS sequence"/>
</dbReference>
<keyword evidence="2" id="KW-1185">Reference proteome</keyword>
<proteinExistence type="predicted"/>
<evidence type="ECO:0000313" key="1">
    <source>
        <dbReference type="EMBL" id="GFM99991.1"/>
    </source>
</evidence>
<gene>
    <name evidence="1" type="ORF">Sfulv_48020</name>
</gene>
<evidence type="ECO:0000313" key="2">
    <source>
        <dbReference type="Proteomes" id="UP000498980"/>
    </source>
</evidence>
<organism evidence="1 2">
    <name type="scientific">Streptomyces fulvorobeus</name>
    <dbReference type="NCBI Taxonomy" id="284028"/>
    <lineage>
        <taxon>Bacteria</taxon>
        <taxon>Bacillati</taxon>
        <taxon>Actinomycetota</taxon>
        <taxon>Actinomycetes</taxon>
        <taxon>Kitasatosporales</taxon>
        <taxon>Streptomycetaceae</taxon>
        <taxon>Streptomyces</taxon>
    </lineage>
</organism>
<dbReference type="AlphaFoldDB" id="A0A7J0CBW1"/>